<organism evidence="2 3">
    <name type="scientific">Aureimonas ureilytica</name>
    <dbReference type="NCBI Taxonomy" id="401562"/>
    <lineage>
        <taxon>Bacteria</taxon>
        <taxon>Pseudomonadati</taxon>
        <taxon>Pseudomonadota</taxon>
        <taxon>Alphaproteobacteria</taxon>
        <taxon>Hyphomicrobiales</taxon>
        <taxon>Aurantimonadaceae</taxon>
        <taxon>Aureimonas</taxon>
    </lineage>
</organism>
<protein>
    <submittedName>
        <fullName evidence="2">Uncharacterized protein</fullName>
    </submittedName>
</protein>
<dbReference type="OrthoDB" id="7908403at2"/>
<feature type="region of interest" description="Disordered" evidence="1">
    <location>
        <begin position="1"/>
        <end position="78"/>
    </location>
</feature>
<dbReference type="AlphaFoldDB" id="A0A175R8H7"/>
<reference evidence="2 3" key="1">
    <citation type="journal article" date="2016" name="Front. Microbiol.">
        <title>Genomic Resource of Rice Seed Associated Bacteria.</title>
        <authorList>
            <person name="Midha S."/>
            <person name="Bansal K."/>
            <person name="Sharma S."/>
            <person name="Kumar N."/>
            <person name="Patil P.P."/>
            <person name="Chaudhry V."/>
            <person name="Patil P.B."/>
        </authorList>
    </citation>
    <scope>NUCLEOTIDE SEQUENCE [LARGE SCALE GENOMIC DNA]</scope>
    <source>
        <strain evidence="2 3">NS226</strain>
    </source>
</reference>
<dbReference type="PATRIC" id="fig|401562.3.peg.1400"/>
<dbReference type="Proteomes" id="UP000078272">
    <property type="component" value="Unassembled WGS sequence"/>
</dbReference>
<name>A0A175R8H7_9HYPH</name>
<feature type="compositionally biased region" description="Basic and acidic residues" evidence="1">
    <location>
        <begin position="1"/>
        <end position="11"/>
    </location>
</feature>
<dbReference type="RefSeq" id="WP_058634823.1">
    <property type="nucleotide sequence ID" value="NZ_LDPZ01000020.1"/>
</dbReference>
<evidence type="ECO:0000313" key="2">
    <source>
        <dbReference type="EMBL" id="KTQ95680.1"/>
    </source>
</evidence>
<evidence type="ECO:0000313" key="3">
    <source>
        <dbReference type="Proteomes" id="UP000078272"/>
    </source>
</evidence>
<accession>A0A175R8H7</accession>
<evidence type="ECO:0000256" key="1">
    <source>
        <dbReference type="SAM" id="MobiDB-lite"/>
    </source>
</evidence>
<dbReference type="EMBL" id="LDPZ01000020">
    <property type="protein sequence ID" value="KTQ95680.1"/>
    <property type="molecule type" value="Genomic_DNA"/>
</dbReference>
<sequence>MSNTDRPHLDDASTGGGIGDIGPQPVDPSSENPGRGAPDVTPDRSVDRGGAGMTRDQNPTPSGEDPDDEADDTLGTTV</sequence>
<comment type="caution">
    <text evidence="2">The sequence shown here is derived from an EMBL/GenBank/DDBJ whole genome shotgun (WGS) entry which is preliminary data.</text>
</comment>
<gene>
    <name evidence="2" type="ORF">NS226_09645</name>
</gene>
<proteinExistence type="predicted"/>